<comment type="subunit">
    <text evidence="4">Complex I is composed of 45 different subunits.</text>
</comment>
<dbReference type="InterPro" id="IPR026627">
    <property type="entry name" value="NDUFB2_animal"/>
</dbReference>
<evidence type="ECO:0000256" key="11">
    <source>
        <dbReference type="ARBA" id="ARBA00023128"/>
    </source>
</evidence>
<dbReference type="Proteomes" id="UP000677803">
    <property type="component" value="Unassembled WGS sequence"/>
</dbReference>
<accession>A0A8S4B0F5</accession>
<dbReference type="GO" id="GO:0005743">
    <property type="term" value="C:mitochondrial inner membrane"/>
    <property type="evidence" value="ECO:0007669"/>
    <property type="project" value="UniProtKB-SubCell"/>
</dbReference>
<evidence type="ECO:0000256" key="12">
    <source>
        <dbReference type="ARBA" id="ARBA00023136"/>
    </source>
</evidence>
<dbReference type="PANTHER" id="PTHR15223">
    <property type="entry name" value="NADH-UBIQUINONE OXIDOREDUCTASE AGGG SUBUNIT"/>
    <property type="match status" value="1"/>
</dbReference>
<evidence type="ECO:0000256" key="3">
    <source>
        <dbReference type="ARBA" id="ARBA00005923"/>
    </source>
</evidence>
<gene>
    <name evidence="16" type="ORF">MMEN_LOCUS11307</name>
</gene>
<evidence type="ECO:0000256" key="1">
    <source>
        <dbReference type="ARBA" id="ARBA00003195"/>
    </source>
</evidence>
<protein>
    <recommendedName>
        <fullName evidence="5">NADH dehydrogenase [ubiquinone] 1 beta subcomplex subunit 2, mitochondrial</fullName>
    </recommendedName>
    <alternativeName>
        <fullName evidence="13">Complex I-AGGG</fullName>
    </alternativeName>
    <alternativeName>
        <fullName evidence="14">NADH-ubiquinone oxidoreductase AGGG subunit</fullName>
    </alternativeName>
</protein>
<evidence type="ECO:0000256" key="10">
    <source>
        <dbReference type="ARBA" id="ARBA00022982"/>
    </source>
</evidence>
<dbReference type="OrthoDB" id="6241903at2759"/>
<evidence type="ECO:0000256" key="8">
    <source>
        <dbReference type="ARBA" id="ARBA00022792"/>
    </source>
</evidence>
<keyword evidence="7" id="KW-0679">Respiratory chain</keyword>
<organism evidence="16 17">
    <name type="scientific">Menidia menidia</name>
    <name type="common">Atlantic silverside</name>
    <dbReference type="NCBI Taxonomy" id="238744"/>
    <lineage>
        <taxon>Eukaryota</taxon>
        <taxon>Metazoa</taxon>
        <taxon>Chordata</taxon>
        <taxon>Craniata</taxon>
        <taxon>Vertebrata</taxon>
        <taxon>Euteleostomi</taxon>
        <taxon>Actinopterygii</taxon>
        <taxon>Neopterygii</taxon>
        <taxon>Teleostei</taxon>
        <taxon>Neoteleostei</taxon>
        <taxon>Acanthomorphata</taxon>
        <taxon>Ovalentaria</taxon>
        <taxon>Atherinomorphae</taxon>
        <taxon>Atheriniformes</taxon>
        <taxon>Atherinopsidae</taxon>
        <taxon>Menidiinae</taxon>
        <taxon>Menidia</taxon>
    </lineage>
</organism>
<comment type="subcellular location">
    <subcellularLocation>
        <location evidence="2">Mitochondrion inner membrane</location>
        <topology evidence="2">Peripheral membrane protein</topology>
        <orientation evidence="2">Matrix side</orientation>
    </subcellularLocation>
</comment>
<dbReference type="GO" id="GO:0045271">
    <property type="term" value="C:respiratory chain complex I"/>
    <property type="evidence" value="ECO:0007669"/>
    <property type="project" value="InterPro"/>
</dbReference>
<evidence type="ECO:0000256" key="6">
    <source>
        <dbReference type="ARBA" id="ARBA00022448"/>
    </source>
</evidence>
<evidence type="ECO:0000256" key="15">
    <source>
        <dbReference type="SAM" id="MobiDB-lite"/>
    </source>
</evidence>
<dbReference type="GO" id="GO:0032981">
    <property type="term" value="P:mitochondrial respiratory chain complex I assembly"/>
    <property type="evidence" value="ECO:0007669"/>
    <property type="project" value="TreeGrafter"/>
</dbReference>
<comment type="function">
    <text evidence="1">Accessory subunit of the mitochondrial membrane respiratory chain NADH dehydrogenase (Complex I), that is believed not to be involved in catalysis. Complex I functions in the transfer of electrons from NADH to the respiratory chain. The immediate electron acceptor for the enzyme is believed to be ubiquinone.</text>
</comment>
<dbReference type="AlphaFoldDB" id="A0A8S4B0F5"/>
<evidence type="ECO:0000256" key="13">
    <source>
        <dbReference type="ARBA" id="ARBA00031368"/>
    </source>
</evidence>
<evidence type="ECO:0000313" key="17">
    <source>
        <dbReference type="Proteomes" id="UP000677803"/>
    </source>
</evidence>
<keyword evidence="9" id="KW-0809">Transit peptide</keyword>
<sequence length="130" mass="14830">MSSFGRALGVLRTGSRLFKNGPGRITSRKASGGPHIEPQYRQYPQLTKKQKFESELISGAMWFWILWHCWHDPDAVLMLLHGQTKSSVSQQMTKNKITHEGFKLFGKSCYEKQTSASPKLEEILKVLCEC</sequence>
<evidence type="ECO:0000256" key="2">
    <source>
        <dbReference type="ARBA" id="ARBA00004443"/>
    </source>
</evidence>
<feature type="region of interest" description="Disordered" evidence="15">
    <location>
        <begin position="19"/>
        <end position="38"/>
    </location>
</feature>
<keyword evidence="11" id="KW-0496">Mitochondrion</keyword>
<evidence type="ECO:0000256" key="7">
    <source>
        <dbReference type="ARBA" id="ARBA00022660"/>
    </source>
</evidence>
<proteinExistence type="inferred from homology"/>
<keyword evidence="8" id="KW-0999">Mitochondrion inner membrane</keyword>
<dbReference type="Pfam" id="PF14813">
    <property type="entry name" value="NADH_B2"/>
    <property type="match status" value="1"/>
</dbReference>
<evidence type="ECO:0000256" key="5">
    <source>
        <dbReference type="ARBA" id="ARBA00014585"/>
    </source>
</evidence>
<keyword evidence="10" id="KW-0249">Electron transport</keyword>
<comment type="similarity">
    <text evidence="3">Belongs to the complex I NDUFB2 subunit family.</text>
</comment>
<evidence type="ECO:0000256" key="4">
    <source>
        <dbReference type="ARBA" id="ARBA00011533"/>
    </source>
</evidence>
<keyword evidence="12" id="KW-0472">Membrane</keyword>
<evidence type="ECO:0000256" key="9">
    <source>
        <dbReference type="ARBA" id="ARBA00022946"/>
    </source>
</evidence>
<name>A0A8S4B0F5_9TELE</name>
<reference evidence="16" key="1">
    <citation type="submission" date="2021-05" db="EMBL/GenBank/DDBJ databases">
        <authorList>
            <person name="Tigano A."/>
        </authorList>
    </citation>
    <scope>NUCLEOTIDE SEQUENCE</scope>
</reference>
<keyword evidence="6" id="KW-0813">Transport</keyword>
<comment type="caution">
    <text evidence="16">The sequence shown here is derived from an EMBL/GenBank/DDBJ whole genome shotgun (WGS) entry which is preliminary data.</text>
</comment>
<keyword evidence="17" id="KW-1185">Reference proteome</keyword>
<evidence type="ECO:0000256" key="14">
    <source>
        <dbReference type="ARBA" id="ARBA00031736"/>
    </source>
</evidence>
<dbReference type="PANTHER" id="PTHR15223:SF1">
    <property type="entry name" value="NADH DEHYDROGENASE [UBIQUINONE] 1 BETA SUBCOMPLEX SUBUNIT 2, MITOCHONDRIAL"/>
    <property type="match status" value="1"/>
</dbReference>
<dbReference type="EMBL" id="CAJRST010011113">
    <property type="protein sequence ID" value="CAG5927435.1"/>
    <property type="molecule type" value="Genomic_DNA"/>
</dbReference>
<evidence type="ECO:0000313" key="16">
    <source>
        <dbReference type="EMBL" id="CAG5927435.1"/>
    </source>
</evidence>